<name>A0A1Q3E7N3_LENED</name>
<comment type="caution">
    <text evidence="1">The sequence shown here is derived from an EMBL/GenBank/DDBJ whole genome shotgun (WGS) entry which is preliminary data.</text>
</comment>
<reference evidence="1 2" key="2">
    <citation type="submission" date="2017-02" db="EMBL/GenBank/DDBJ databases">
        <title>A genome survey and senescence transcriptome analysis in Lentinula edodes.</title>
        <authorList>
            <person name="Sakamoto Y."/>
            <person name="Nakade K."/>
            <person name="Sato S."/>
            <person name="Yoshida Y."/>
            <person name="Miyazaki K."/>
            <person name="Natsume S."/>
            <person name="Konno N."/>
        </authorList>
    </citation>
    <scope>NUCLEOTIDE SEQUENCE [LARGE SCALE GENOMIC DNA]</scope>
    <source>
        <strain evidence="1 2">NBRC 111202</strain>
    </source>
</reference>
<reference evidence="1 2" key="1">
    <citation type="submission" date="2016-08" db="EMBL/GenBank/DDBJ databases">
        <authorList>
            <consortium name="Lentinula edodes genome sequencing consortium"/>
            <person name="Sakamoto Y."/>
            <person name="Nakade K."/>
            <person name="Sato S."/>
            <person name="Yoshida Y."/>
            <person name="Miyazaki K."/>
            <person name="Natsume S."/>
            <person name="Konno N."/>
        </authorList>
    </citation>
    <scope>NUCLEOTIDE SEQUENCE [LARGE SCALE GENOMIC DNA]</scope>
    <source>
        <strain evidence="1 2">NBRC 111202</strain>
    </source>
</reference>
<dbReference type="EMBL" id="BDGU01000136">
    <property type="protein sequence ID" value="GAW03191.1"/>
    <property type="molecule type" value="Genomic_DNA"/>
</dbReference>
<protein>
    <submittedName>
        <fullName evidence="1">Uncharacterized protein</fullName>
    </submittedName>
</protein>
<proteinExistence type="predicted"/>
<dbReference type="AlphaFoldDB" id="A0A1Q3E7N3"/>
<sequence>MKEPSMYREPTITMAYDKWEHDKDGMMFWDGDPVEDSPEVLEVLGKPNNEVKDLAIAIYRSRGRNTPDSQKKYWLCVGSRCLRANKDPKAPSNLLSDVIIGRGTLQQLKDLGKISFTDLDHKRDVFINFGKGQRHFFEGKSDPSNWDYLAAVLRQLRRKSKSAGAQFTNQEEFEQYMQEEAKKNLFG</sequence>
<dbReference type="Proteomes" id="UP000188533">
    <property type="component" value="Unassembled WGS sequence"/>
</dbReference>
<gene>
    <name evidence="1" type="ORF">LENED_004894</name>
</gene>
<accession>A0A1Q3E7N3</accession>
<keyword evidence="2" id="KW-1185">Reference proteome</keyword>
<evidence type="ECO:0000313" key="1">
    <source>
        <dbReference type="EMBL" id="GAW03191.1"/>
    </source>
</evidence>
<evidence type="ECO:0000313" key="2">
    <source>
        <dbReference type="Proteomes" id="UP000188533"/>
    </source>
</evidence>
<organism evidence="1 2">
    <name type="scientific">Lentinula edodes</name>
    <name type="common">Shiitake mushroom</name>
    <name type="synonym">Lentinus edodes</name>
    <dbReference type="NCBI Taxonomy" id="5353"/>
    <lineage>
        <taxon>Eukaryota</taxon>
        <taxon>Fungi</taxon>
        <taxon>Dikarya</taxon>
        <taxon>Basidiomycota</taxon>
        <taxon>Agaricomycotina</taxon>
        <taxon>Agaricomycetes</taxon>
        <taxon>Agaricomycetidae</taxon>
        <taxon>Agaricales</taxon>
        <taxon>Marasmiineae</taxon>
        <taxon>Omphalotaceae</taxon>
        <taxon>Lentinula</taxon>
    </lineage>
</organism>